<dbReference type="EMBL" id="JAPMOS010000031">
    <property type="protein sequence ID" value="KAJ4458320.1"/>
    <property type="molecule type" value="Genomic_DNA"/>
</dbReference>
<comment type="caution">
    <text evidence="3">The sequence shown here is derived from an EMBL/GenBank/DDBJ whole genome shotgun (WGS) entry which is preliminary data.</text>
</comment>
<evidence type="ECO:0000313" key="3">
    <source>
        <dbReference type="EMBL" id="KAJ4458320.1"/>
    </source>
</evidence>
<evidence type="ECO:0000256" key="2">
    <source>
        <dbReference type="SAM" id="MobiDB-lite"/>
    </source>
</evidence>
<feature type="compositionally biased region" description="Basic and acidic residues" evidence="2">
    <location>
        <begin position="280"/>
        <end position="289"/>
    </location>
</feature>
<keyword evidence="1" id="KW-0175">Coiled coil</keyword>
<reference evidence="3" key="1">
    <citation type="journal article" date="2022" name="bioRxiv">
        <title>Genomics of Preaxostyla Flagellates Illuminates Evolutionary Transitions and the Path Towards Mitochondrial Loss.</title>
        <authorList>
            <person name="Novak L.V.F."/>
            <person name="Treitli S.C."/>
            <person name="Pyrih J."/>
            <person name="Halakuc P."/>
            <person name="Pipaliya S.V."/>
            <person name="Vacek V."/>
            <person name="Brzon O."/>
            <person name="Soukal P."/>
            <person name="Eme L."/>
            <person name="Dacks J.B."/>
            <person name="Karnkowska A."/>
            <person name="Elias M."/>
            <person name="Hampl V."/>
        </authorList>
    </citation>
    <scope>NUCLEOTIDE SEQUENCE</scope>
    <source>
        <strain evidence="3">RCP-MX</strain>
    </source>
</reference>
<dbReference type="Pfam" id="PF05186">
    <property type="entry name" value="Dpy-30"/>
    <property type="match status" value="1"/>
</dbReference>
<dbReference type="InterPro" id="IPR007858">
    <property type="entry name" value="Dpy-30_motif"/>
</dbReference>
<dbReference type="Proteomes" id="UP001141327">
    <property type="component" value="Unassembled WGS sequence"/>
</dbReference>
<gene>
    <name evidence="3" type="ORF">PAPYR_6005</name>
</gene>
<feature type="coiled-coil region" evidence="1">
    <location>
        <begin position="47"/>
        <end position="132"/>
    </location>
</feature>
<organism evidence="3 4">
    <name type="scientific">Paratrimastix pyriformis</name>
    <dbReference type="NCBI Taxonomy" id="342808"/>
    <lineage>
        <taxon>Eukaryota</taxon>
        <taxon>Metamonada</taxon>
        <taxon>Preaxostyla</taxon>
        <taxon>Paratrimastigidae</taxon>
        <taxon>Paratrimastix</taxon>
    </lineage>
</organism>
<dbReference type="PANTHER" id="PTHR46788">
    <property type="entry name" value="EF-HAND CALCIUM-BINDING DOMAIN-CONTAINING PROTEIN 5"/>
    <property type="match status" value="1"/>
</dbReference>
<name>A0ABQ8UGD1_9EUKA</name>
<keyword evidence="4" id="KW-1185">Reference proteome</keyword>
<proteinExistence type="predicted"/>
<evidence type="ECO:0000256" key="1">
    <source>
        <dbReference type="SAM" id="Coils"/>
    </source>
</evidence>
<feature type="region of interest" description="Disordered" evidence="2">
    <location>
        <begin position="280"/>
        <end position="327"/>
    </location>
</feature>
<dbReference type="PANTHER" id="PTHR46788:SF1">
    <property type="entry name" value="EF-HAND CALCIUM-BINDING DOMAIN-CONTAINING PROTEIN 5"/>
    <property type="match status" value="1"/>
</dbReference>
<dbReference type="Gene3D" id="1.20.890.10">
    <property type="entry name" value="cAMP-dependent protein kinase regulatory subunit, dimerization-anchoring domain"/>
    <property type="match status" value="1"/>
</dbReference>
<accession>A0ABQ8UGD1</accession>
<dbReference type="Gene3D" id="1.20.920.20">
    <property type="match status" value="1"/>
</dbReference>
<evidence type="ECO:0000313" key="4">
    <source>
        <dbReference type="Proteomes" id="UP001141327"/>
    </source>
</evidence>
<protein>
    <submittedName>
        <fullName evidence="3">Uncharacterized protein</fullName>
    </submittedName>
</protein>
<sequence length="327" mass="36979">MDQKWLQENVGEVLSSALSAVVISMPSDPIEYLALWLLRHAANEERRAMEKAERDEIARKIAEYQAQKAAEEAERLRLAQEKEEQERQEKLRLEREEEERFLAYQQAEEERRRQIEEQLAAAEAERLEKLAAIEAGQEDVAPPAPLDPLEKYRLRYGARLQDLGVLDQNFINEIHRYATPPVSVYKVLKALFYLLGKQPKDVDDWSKIRTLVNGDLLATIQGFDPIKKYKPKRFKLCVKTLAGFSAEDARKGSYPAFLIYQWVVTTLDLRAAAVAQRKAEAEKEGKAAEVEDAGVAPGELEGMEPPEEPQPAEGENPDDLGAGEPAP</sequence>